<name>A0A915Z5T1_9GLOM</name>
<proteinExistence type="predicted"/>
<dbReference type="OrthoDB" id="2333849at2759"/>
<dbReference type="Proteomes" id="UP000684084">
    <property type="component" value="Unassembled WGS sequence"/>
</dbReference>
<evidence type="ECO:0000256" key="1">
    <source>
        <dbReference type="SAM" id="SignalP"/>
    </source>
</evidence>
<keyword evidence="1" id="KW-0732">Signal</keyword>
<dbReference type="EMBL" id="CAGKOT010000018">
    <property type="protein sequence ID" value="CAB5363387.1"/>
    <property type="molecule type" value="Genomic_DNA"/>
</dbReference>
<dbReference type="AlphaFoldDB" id="A0A915Z5T1"/>
<evidence type="ECO:0000313" key="3">
    <source>
        <dbReference type="Proteomes" id="UP000684084"/>
    </source>
</evidence>
<sequence length="139" mass="16396">MKKSSVLFSFILPILFYISIESIIQVNSLTHINAKCWDYSNPFKPWEKDSSVCYSQGKKKEREHSLDDISNNIFQFDYNCNFQDFQDRISCNKVKDGEMIKNLINFNTPIKVNVTFVTISLQDDENKIVKQYPQFRFSI</sequence>
<organism evidence="2 3">
    <name type="scientific">Rhizophagus irregularis</name>
    <dbReference type="NCBI Taxonomy" id="588596"/>
    <lineage>
        <taxon>Eukaryota</taxon>
        <taxon>Fungi</taxon>
        <taxon>Fungi incertae sedis</taxon>
        <taxon>Mucoromycota</taxon>
        <taxon>Glomeromycotina</taxon>
        <taxon>Glomeromycetes</taxon>
        <taxon>Glomerales</taxon>
        <taxon>Glomeraceae</taxon>
        <taxon>Rhizophagus</taxon>
    </lineage>
</organism>
<dbReference type="VEuPathDB" id="FungiDB:RhiirFUN_023811"/>
<reference evidence="2" key="1">
    <citation type="submission" date="2020-05" db="EMBL/GenBank/DDBJ databases">
        <authorList>
            <person name="Rincon C."/>
            <person name="Sanders R I."/>
            <person name="Robbins C."/>
            <person name="Chaturvedi A."/>
        </authorList>
    </citation>
    <scope>NUCLEOTIDE SEQUENCE</scope>
    <source>
        <strain evidence="2">CHB12</strain>
    </source>
</reference>
<protein>
    <submittedName>
        <fullName evidence="2">Uncharacterized protein</fullName>
    </submittedName>
</protein>
<feature type="signal peptide" evidence="1">
    <location>
        <begin position="1"/>
        <end position="22"/>
    </location>
</feature>
<gene>
    <name evidence="2" type="ORF">CHRIB12_LOCUS9508</name>
</gene>
<accession>A0A915Z5T1</accession>
<comment type="caution">
    <text evidence="2">The sequence shown here is derived from an EMBL/GenBank/DDBJ whole genome shotgun (WGS) entry which is preliminary data.</text>
</comment>
<evidence type="ECO:0000313" key="2">
    <source>
        <dbReference type="EMBL" id="CAB5363387.1"/>
    </source>
</evidence>
<feature type="chain" id="PRO_5037433269" evidence="1">
    <location>
        <begin position="23"/>
        <end position="139"/>
    </location>
</feature>